<proteinExistence type="predicted"/>
<reference evidence="1" key="4">
    <citation type="submission" date="2019-03" db="UniProtKB">
        <authorList>
            <consortium name="EnsemblPlants"/>
        </authorList>
    </citation>
    <scope>IDENTIFICATION</scope>
</reference>
<reference evidence="1" key="5">
    <citation type="journal article" date="2021" name="G3 (Bethesda)">
        <title>Aegilops tauschii genome assembly Aet v5.0 features greater sequence contiguity and improved annotation.</title>
        <authorList>
            <person name="Wang L."/>
            <person name="Zhu T."/>
            <person name="Rodriguez J.C."/>
            <person name="Deal K.R."/>
            <person name="Dubcovsky J."/>
            <person name="McGuire P.E."/>
            <person name="Lux T."/>
            <person name="Spannagl M."/>
            <person name="Mayer K.F.X."/>
            <person name="Baldrich P."/>
            <person name="Meyers B.C."/>
            <person name="Huo N."/>
            <person name="Gu Y.Q."/>
            <person name="Zhou H."/>
            <person name="Devos K.M."/>
            <person name="Bennetzen J.L."/>
            <person name="Unver T."/>
            <person name="Budak H."/>
            <person name="Gulick P.J."/>
            <person name="Galiba G."/>
            <person name="Kalapos B."/>
            <person name="Nelson D.R."/>
            <person name="Li P."/>
            <person name="You F.M."/>
            <person name="Luo M.C."/>
            <person name="Dvorak J."/>
        </authorList>
    </citation>
    <scope>NUCLEOTIDE SEQUENCE [LARGE SCALE GENOMIC DNA]</scope>
    <source>
        <strain evidence="1">cv. AL8/78</strain>
    </source>
</reference>
<protein>
    <submittedName>
        <fullName evidence="1">Uncharacterized protein</fullName>
    </submittedName>
</protein>
<reference evidence="1" key="3">
    <citation type="journal article" date="2017" name="Nature">
        <title>Genome sequence of the progenitor of the wheat D genome Aegilops tauschii.</title>
        <authorList>
            <person name="Luo M.C."/>
            <person name="Gu Y.Q."/>
            <person name="Puiu D."/>
            <person name="Wang H."/>
            <person name="Twardziok S.O."/>
            <person name="Deal K.R."/>
            <person name="Huo N."/>
            <person name="Zhu T."/>
            <person name="Wang L."/>
            <person name="Wang Y."/>
            <person name="McGuire P.E."/>
            <person name="Liu S."/>
            <person name="Long H."/>
            <person name="Ramasamy R.K."/>
            <person name="Rodriguez J.C."/>
            <person name="Van S.L."/>
            <person name="Yuan L."/>
            <person name="Wang Z."/>
            <person name="Xia Z."/>
            <person name="Xiao L."/>
            <person name="Anderson O.D."/>
            <person name="Ouyang S."/>
            <person name="Liang Y."/>
            <person name="Zimin A.V."/>
            <person name="Pertea G."/>
            <person name="Qi P."/>
            <person name="Bennetzen J.L."/>
            <person name="Dai X."/>
            <person name="Dawson M.W."/>
            <person name="Muller H.G."/>
            <person name="Kugler K."/>
            <person name="Rivarola-Duarte L."/>
            <person name="Spannagl M."/>
            <person name="Mayer K.F.X."/>
            <person name="Lu F.H."/>
            <person name="Bevan M.W."/>
            <person name="Leroy P."/>
            <person name="Li P."/>
            <person name="You F.M."/>
            <person name="Sun Q."/>
            <person name="Liu Z."/>
            <person name="Lyons E."/>
            <person name="Wicker T."/>
            <person name="Salzberg S.L."/>
            <person name="Devos K.M."/>
            <person name="Dvorak J."/>
        </authorList>
    </citation>
    <scope>NUCLEOTIDE SEQUENCE [LARGE SCALE GENOMIC DNA]</scope>
    <source>
        <strain evidence="1">cv. AL8/78</strain>
    </source>
</reference>
<dbReference type="Proteomes" id="UP000015105">
    <property type="component" value="Chromosome 6D"/>
</dbReference>
<organism evidence="1 2">
    <name type="scientific">Aegilops tauschii subsp. strangulata</name>
    <name type="common">Goatgrass</name>
    <dbReference type="NCBI Taxonomy" id="200361"/>
    <lineage>
        <taxon>Eukaryota</taxon>
        <taxon>Viridiplantae</taxon>
        <taxon>Streptophyta</taxon>
        <taxon>Embryophyta</taxon>
        <taxon>Tracheophyta</taxon>
        <taxon>Spermatophyta</taxon>
        <taxon>Magnoliopsida</taxon>
        <taxon>Liliopsida</taxon>
        <taxon>Poales</taxon>
        <taxon>Poaceae</taxon>
        <taxon>BOP clade</taxon>
        <taxon>Pooideae</taxon>
        <taxon>Triticodae</taxon>
        <taxon>Triticeae</taxon>
        <taxon>Triticinae</taxon>
        <taxon>Aegilops</taxon>
    </lineage>
</organism>
<evidence type="ECO:0000313" key="1">
    <source>
        <dbReference type="EnsemblPlants" id="AET6Gv20310200.2"/>
    </source>
</evidence>
<reference evidence="2" key="1">
    <citation type="journal article" date="2014" name="Science">
        <title>Ancient hybridizations among the ancestral genomes of bread wheat.</title>
        <authorList>
            <consortium name="International Wheat Genome Sequencing Consortium,"/>
            <person name="Marcussen T."/>
            <person name="Sandve S.R."/>
            <person name="Heier L."/>
            <person name="Spannagl M."/>
            <person name="Pfeifer M."/>
            <person name="Jakobsen K.S."/>
            <person name="Wulff B.B."/>
            <person name="Steuernagel B."/>
            <person name="Mayer K.F."/>
            <person name="Olsen O.A."/>
        </authorList>
    </citation>
    <scope>NUCLEOTIDE SEQUENCE [LARGE SCALE GENOMIC DNA]</scope>
    <source>
        <strain evidence="2">cv. AL8/78</strain>
    </source>
</reference>
<reference evidence="2" key="2">
    <citation type="journal article" date="2017" name="Nat. Plants">
        <title>The Aegilops tauschii genome reveals multiple impacts of transposons.</title>
        <authorList>
            <person name="Zhao G."/>
            <person name="Zou C."/>
            <person name="Li K."/>
            <person name="Wang K."/>
            <person name="Li T."/>
            <person name="Gao L."/>
            <person name="Zhang X."/>
            <person name="Wang H."/>
            <person name="Yang Z."/>
            <person name="Liu X."/>
            <person name="Jiang W."/>
            <person name="Mao L."/>
            <person name="Kong X."/>
            <person name="Jiao Y."/>
            <person name="Jia J."/>
        </authorList>
    </citation>
    <scope>NUCLEOTIDE SEQUENCE [LARGE SCALE GENOMIC DNA]</scope>
    <source>
        <strain evidence="2">cv. AL8/78</strain>
    </source>
</reference>
<evidence type="ECO:0000313" key="2">
    <source>
        <dbReference type="Proteomes" id="UP000015105"/>
    </source>
</evidence>
<dbReference type="Gramene" id="AET6Gv20310200.2">
    <property type="protein sequence ID" value="AET6Gv20310200.2"/>
    <property type="gene ID" value="AET6Gv20310200"/>
</dbReference>
<dbReference type="AlphaFoldDB" id="A0A453NC63"/>
<accession>A0A453NC63</accession>
<dbReference type="EnsemblPlants" id="AET6Gv20310200.2">
    <property type="protein sequence ID" value="AET6Gv20310200.2"/>
    <property type="gene ID" value="AET6Gv20310200"/>
</dbReference>
<name>A0A453NC63_AEGTS</name>
<keyword evidence="2" id="KW-1185">Reference proteome</keyword>
<sequence>TGTLRATAHKMQSQRATRVISLLVVKKLLTTTEAEHQVEGGLLLDVVVSKSAAILQLLAGKDETLLVRRNALLVLDLGLHVVNGVGGFHFKCDGLAGEGLDEDLHASPKAEDKVKGGLLLDVVVSKGPAILELLASEDEALLGVGGFHLKCDGLAGEGLDEDLHASPKAEDKVKSGLLLDVVVSKGPAILELLASEDEALLVRRDALLVLNLGLHVVDGVRRLHLKGDGLASQRLDEDLH</sequence>